<evidence type="ECO:0000256" key="10">
    <source>
        <dbReference type="ARBA" id="ARBA00023186"/>
    </source>
</evidence>
<dbReference type="Pfam" id="PF02600">
    <property type="entry name" value="DsbB"/>
    <property type="match status" value="1"/>
</dbReference>
<keyword evidence="10" id="KW-0143">Chaperone</keyword>
<dbReference type="PANTHER" id="PTHR43469">
    <property type="entry name" value="DISULFIDE FORMATION PROTEIN-RELATED"/>
    <property type="match status" value="1"/>
</dbReference>
<dbReference type="InterPro" id="IPR012187">
    <property type="entry name" value="Disulphide_bond_form_BdbC"/>
</dbReference>
<evidence type="ECO:0000256" key="6">
    <source>
        <dbReference type="ARBA" id="ARBA00022989"/>
    </source>
</evidence>
<keyword evidence="7" id="KW-0560">Oxidoreductase</keyword>
<evidence type="ECO:0000256" key="8">
    <source>
        <dbReference type="ARBA" id="ARBA00023136"/>
    </source>
</evidence>
<keyword evidence="4 12" id="KW-0812">Transmembrane</keyword>
<keyword evidence="9" id="KW-1015">Disulfide bond</keyword>
<feature type="transmembrane region" description="Helical" evidence="12">
    <location>
        <begin position="7"/>
        <end position="32"/>
    </location>
</feature>
<comment type="similarity">
    <text evidence="2">Belongs to the DsbB family. BdbC subfamily.</text>
</comment>
<comment type="subcellular location">
    <subcellularLocation>
        <location evidence="1">Membrane</location>
        <topology evidence="1">Multi-pass membrane protein</topology>
    </subcellularLocation>
</comment>
<evidence type="ECO:0000256" key="4">
    <source>
        <dbReference type="ARBA" id="ARBA00022692"/>
    </source>
</evidence>
<dbReference type="Proteomes" id="UP000741863">
    <property type="component" value="Unassembled WGS sequence"/>
</dbReference>
<evidence type="ECO:0000313" key="13">
    <source>
        <dbReference type="EMBL" id="MBM7631949.1"/>
    </source>
</evidence>
<organism evidence="13 14">
    <name type="scientific">Geomicrobium sediminis</name>
    <dbReference type="NCBI Taxonomy" id="1347788"/>
    <lineage>
        <taxon>Bacteria</taxon>
        <taxon>Bacillati</taxon>
        <taxon>Bacillota</taxon>
        <taxon>Bacilli</taxon>
        <taxon>Bacillales</taxon>
        <taxon>Geomicrobium</taxon>
    </lineage>
</organism>
<gene>
    <name evidence="13" type="ORF">JOD17_001041</name>
</gene>
<keyword evidence="5" id="KW-0249">Electron transport</keyword>
<reference evidence="13 14" key="1">
    <citation type="submission" date="2021-01" db="EMBL/GenBank/DDBJ databases">
        <title>Genomic Encyclopedia of Type Strains, Phase IV (KMG-IV): sequencing the most valuable type-strain genomes for metagenomic binning, comparative biology and taxonomic classification.</title>
        <authorList>
            <person name="Goeker M."/>
        </authorList>
    </citation>
    <scope>NUCLEOTIDE SEQUENCE [LARGE SCALE GENOMIC DNA]</scope>
    <source>
        <strain evidence="13 14">DSM 25540</strain>
    </source>
</reference>
<dbReference type="InterPro" id="IPR023380">
    <property type="entry name" value="DsbB-like_sf"/>
</dbReference>
<dbReference type="RefSeq" id="WP_042360335.1">
    <property type="nucleotide sequence ID" value="NZ_JAFBEC010000002.1"/>
</dbReference>
<evidence type="ECO:0000256" key="9">
    <source>
        <dbReference type="ARBA" id="ARBA00023157"/>
    </source>
</evidence>
<evidence type="ECO:0000256" key="1">
    <source>
        <dbReference type="ARBA" id="ARBA00004141"/>
    </source>
</evidence>
<dbReference type="SUPFAM" id="SSF158442">
    <property type="entry name" value="DsbB-like"/>
    <property type="match status" value="1"/>
</dbReference>
<evidence type="ECO:0000256" key="3">
    <source>
        <dbReference type="ARBA" id="ARBA00022448"/>
    </source>
</evidence>
<keyword evidence="8 12" id="KW-0472">Membrane</keyword>
<evidence type="ECO:0000256" key="5">
    <source>
        <dbReference type="ARBA" id="ARBA00022982"/>
    </source>
</evidence>
<keyword evidence="3" id="KW-0813">Transport</keyword>
<dbReference type="PANTHER" id="PTHR43469:SF1">
    <property type="entry name" value="SPBETA PROPHAGE-DERIVED DISULFIDE BOND FORMATION PROTEIN B"/>
    <property type="match status" value="1"/>
</dbReference>
<feature type="transmembrane region" description="Helical" evidence="12">
    <location>
        <begin position="108"/>
        <end position="132"/>
    </location>
</feature>
<evidence type="ECO:0000256" key="2">
    <source>
        <dbReference type="ARBA" id="ARBA00007602"/>
    </source>
</evidence>
<dbReference type="EMBL" id="JAFBEC010000002">
    <property type="protein sequence ID" value="MBM7631949.1"/>
    <property type="molecule type" value="Genomic_DNA"/>
</dbReference>
<sequence length="137" mass="15201">MTRSSIFLYVAWVISLIATGGSLFYSIGLGFVPCDMCWYQRIAMYPLAIILGIATFRSDFNIRWYALPFSIIGAVMAAYHYALQKIPGFGSVTPCQSGVPCNAEYMNVLGFITIPFQALVAFLLITVLLFLAKPKHN</sequence>
<dbReference type="Gene3D" id="1.20.1550.10">
    <property type="entry name" value="DsbB-like"/>
    <property type="match status" value="1"/>
</dbReference>
<feature type="transmembrane region" description="Helical" evidence="12">
    <location>
        <begin position="38"/>
        <end position="57"/>
    </location>
</feature>
<comment type="caution">
    <text evidence="13">The sequence shown here is derived from an EMBL/GenBank/DDBJ whole genome shotgun (WGS) entry which is preliminary data.</text>
</comment>
<keyword evidence="14" id="KW-1185">Reference proteome</keyword>
<evidence type="ECO:0000256" key="12">
    <source>
        <dbReference type="SAM" id="Phobius"/>
    </source>
</evidence>
<evidence type="ECO:0000256" key="7">
    <source>
        <dbReference type="ARBA" id="ARBA00023002"/>
    </source>
</evidence>
<dbReference type="InterPro" id="IPR003752">
    <property type="entry name" value="DiS_bond_form_DsbB/BdbC"/>
</dbReference>
<keyword evidence="6 12" id="KW-1133">Transmembrane helix</keyword>
<dbReference type="NCBIfam" id="NF002849">
    <property type="entry name" value="PRK03113.1"/>
    <property type="match status" value="1"/>
</dbReference>
<evidence type="ECO:0000256" key="11">
    <source>
        <dbReference type="ARBA" id="ARBA00023284"/>
    </source>
</evidence>
<feature type="transmembrane region" description="Helical" evidence="12">
    <location>
        <begin position="64"/>
        <end position="82"/>
    </location>
</feature>
<dbReference type="PIRSF" id="PIRSF036659">
    <property type="entry name" value="BdbC"/>
    <property type="match status" value="1"/>
</dbReference>
<proteinExistence type="inferred from homology"/>
<name>A0ABS2P9G1_9BACL</name>
<evidence type="ECO:0000313" key="14">
    <source>
        <dbReference type="Proteomes" id="UP000741863"/>
    </source>
</evidence>
<dbReference type="HAMAP" id="MF_00287">
    <property type="entry name" value="BdbC"/>
    <property type="match status" value="1"/>
</dbReference>
<accession>A0ABS2P9G1</accession>
<keyword evidence="11" id="KW-0676">Redox-active center</keyword>
<protein>
    <submittedName>
        <fullName evidence="13">Disulfide bond formation protein DsbB</fullName>
    </submittedName>
</protein>